<protein>
    <recommendedName>
        <fullName evidence="5 13">Guanylate kinase</fullName>
        <ecNumber evidence="4 13">2.7.4.8</ecNumber>
    </recommendedName>
    <alternativeName>
        <fullName evidence="11 13">GMP kinase</fullName>
    </alternativeName>
</protein>
<keyword evidence="9 13" id="KW-0418">Kinase</keyword>
<dbReference type="EC" id="2.7.4.8" evidence="4 13"/>
<dbReference type="InterPro" id="IPR020590">
    <property type="entry name" value="Guanylate_kinase_CS"/>
</dbReference>
<dbReference type="SMART" id="SM00072">
    <property type="entry name" value="GuKc"/>
    <property type="match status" value="1"/>
</dbReference>
<evidence type="ECO:0000256" key="5">
    <source>
        <dbReference type="ARBA" id="ARBA00016296"/>
    </source>
</evidence>
<keyword evidence="10 13" id="KW-0067">ATP-binding</keyword>
<feature type="domain" description="Guanylate kinase-like" evidence="14">
    <location>
        <begin position="7"/>
        <end position="188"/>
    </location>
</feature>
<dbReference type="Gene3D" id="3.30.63.10">
    <property type="entry name" value="Guanylate Kinase phosphate binding domain"/>
    <property type="match status" value="1"/>
</dbReference>
<dbReference type="EMBL" id="CP036339">
    <property type="protein sequence ID" value="QDT72718.1"/>
    <property type="molecule type" value="Genomic_DNA"/>
</dbReference>
<dbReference type="RefSeq" id="WP_145432258.1">
    <property type="nucleotide sequence ID" value="NZ_CP036339.1"/>
</dbReference>
<dbReference type="CDD" id="cd00071">
    <property type="entry name" value="GMPK"/>
    <property type="match status" value="1"/>
</dbReference>
<dbReference type="InterPro" id="IPR017665">
    <property type="entry name" value="Guanylate_kinase"/>
</dbReference>
<comment type="catalytic activity">
    <reaction evidence="12 13">
        <text>GMP + ATP = GDP + ADP</text>
        <dbReference type="Rhea" id="RHEA:20780"/>
        <dbReference type="ChEBI" id="CHEBI:30616"/>
        <dbReference type="ChEBI" id="CHEBI:58115"/>
        <dbReference type="ChEBI" id="CHEBI:58189"/>
        <dbReference type="ChEBI" id="CHEBI:456216"/>
        <dbReference type="EC" id="2.7.4.8"/>
    </reaction>
</comment>
<dbReference type="KEGG" id="llh:I41_19000"/>
<name>A0A517TWG7_9BACT</name>
<dbReference type="PROSITE" id="PS50052">
    <property type="entry name" value="GUANYLATE_KINASE_2"/>
    <property type="match status" value="1"/>
</dbReference>
<evidence type="ECO:0000313" key="16">
    <source>
        <dbReference type="Proteomes" id="UP000317909"/>
    </source>
</evidence>
<dbReference type="InterPro" id="IPR008145">
    <property type="entry name" value="GK/Ca_channel_bsu"/>
</dbReference>
<proteinExistence type="inferred from homology"/>
<comment type="subcellular location">
    <subcellularLocation>
        <location evidence="2 13">Cytoplasm</location>
    </subcellularLocation>
</comment>
<evidence type="ECO:0000256" key="12">
    <source>
        <dbReference type="ARBA" id="ARBA00048594"/>
    </source>
</evidence>
<dbReference type="InterPro" id="IPR027417">
    <property type="entry name" value="P-loop_NTPase"/>
</dbReference>
<comment type="function">
    <text evidence="1 13">Essential for recycling GMP and indirectly, cGMP.</text>
</comment>
<dbReference type="AlphaFoldDB" id="A0A517TWG7"/>
<keyword evidence="16" id="KW-1185">Reference proteome</keyword>
<dbReference type="PANTHER" id="PTHR23117">
    <property type="entry name" value="GUANYLATE KINASE-RELATED"/>
    <property type="match status" value="1"/>
</dbReference>
<dbReference type="NCBIfam" id="TIGR03263">
    <property type="entry name" value="guanyl_kin"/>
    <property type="match status" value="1"/>
</dbReference>
<evidence type="ECO:0000256" key="6">
    <source>
        <dbReference type="ARBA" id="ARBA00022490"/>
    </source>
</evidence>
<dbReference type="OrthoDB" id="9808150at2"/>
<feature type="binding site" evidence="13">
    <location>
        <begin position="14"/>
        <end position="21"/>
    </location>
    <ligand>
        <name>ATP</name>
        <dbReference type="ChEBI" id="CHEBI:30616"/>
    </ligand>
</feature>
<dbReference type="PROSITE" id="PS00856">
    <property type="entry name" value="GUANYLATE_KINASE_1"/>
    <property type="match status" value="1"/>
</dbReference>
<evidence type="ECO:0000256" key="1">
    <source>
        <dbReference type="ARBA" id="ARBA00003531"/>
    </source>
</evidence>
<dbReference type="GO" id="GO:0005829">
    <property type="term" value="C:cytosol"/>
    <property type="evidence" value="ECO:0007669"/>
    <property type="project" value="TreeGrafter"/>
</dbReference>
<evidence type="ECO:0000256" key="4">
    <source>
        <dbReference type="ARBA" id="ARBA00012961"/>
    </source>
</evidence>
<dbReference type="Pfam" id="PF00625">
    <property type="entry name" value="Guanylate_kin"/>
    <property type="match status" value="1"/>
</dbReference>
<dbReference type="SUPFAM" id="SSF52540">
    <property type="entry name" value="P-loop containing nucleoside triphosphate hydrolases"/>
    <property type="match status" value="1"/>
</dbReference>
<evidence type="ECO:0000256" key="8">
    <source>
        <dbReference type="ARBA" id="ARBA00022741"/>
    </source>
</evidence>
<evidence type="ECO:0000313" key="15">
    <source>
        <dbReference type="EMBL" id="QDT72718.1"/>
    </source>
</evidence>
<accession>A0A517TWG7</accession>
<keyword evidence="8 13" id="KW-0547">Nucleotide-binding</keyword>
<evidence type="ECO:0000256" key="2">
    <source>
        <dbReference type="ARBA" id="ARBA00004496"/>
    </source>
</evidence>
<evidence type="ECO:0000256" key="3">
    <source>
        <dbReference type="ARBA" id="ARBA00005790"/>
    </source>
</evidence>
<evidence type="ECO:0000256" key="9">
    <source>
        <dbReference type="ARBA" id="ARBA00022777"/>
    </source>
</evidence>
<evidence type="ECO:0000259" key="14">
    <source>
        <dbReference type="PROSITE" id="PS50052"/>
    </source>
</evidence>
<dbReference type="GO" id="GO:0004385">
    <property type="term" value="F:GMP kinase activity"/>
    <property type="evidence" value="ECO:0007669"/>
    <property type="project" value="UniProtKB-UniRule"/>
</dbReference>
<dbReference type="InterPro" id="IPR008144">
    <property type="entry name" value="Guanylate_kin-like_dom"/>
</dbReference>
<dbReference type="FunFam" id="3.30.63.10:FF:000005">
    <property type="entry name" value="Guanylate kinase"/>
    <property type="match status" value="1"/>
</dbReference>
<dbReference type="Proteomes" id="UP000317909">
    <property type="component" value="Chromosome"/>
</dbReference>
<sequence>MIAAKPGKLVVISGPSGVGKSTVVRQVLKQLGQSVRLSVSATTRPPRPGEREGVDYYFLTDAEFRRRREEGDFLECIEVFGRGHWYGTLWSEVRSSLSQGKWVILEIDVDGAGEVLRQFPEAVTIFIRPDSVEELERRLRSRGTESEDAVQRRLAVARHELQLSSQYAHQVVNDTVDQAVDQICDILRSRGLEPEA</sequence>
<organism evidence="15 16">
    <name type="scientific">Lacipirellula limnantheis</name>
    <dbReference type="NCBI Taxonomy" id="2528024"/>
    <lineage>
        <taxon>Bacteria</taxon>
        <taxon>Pseudomonadati</taxon>
        <taxon>Planctomycetota</taxon>
        <taxon>Planctomycetia</taxon>
        <taxon>Pirellulales</taxon>
        <taxon>Lacipirellulaceae</taxon>
        <taxon>Lacipirellula</taxon>
    </lineage>
</organism>
<comment type="similarity">
    <text evidence="3 13">Belongs to the guanylate kinase family.</text>
</comment>
<reference evidence="15 16" key="1">
    <citation type="submission" date="2019-02" db="EMBL/GenBank/DDBJ databases">
        <title>Deep-cultivation of Planctomycetes and their phenomic and genomic characterization uncovers novel biology.</title>
        <authorList>
            <person name="Wiegand S."/>
            <person name="Jogler M."/>
            <person name="Boedeker C."/>
            <person name="Pinto D."/>
            <person name="Vollmers J."/>
            <person name="Rivas-Marin E."/>
            <person name="Kohn T."/>
            <person name="Peeters S.H."/>
            <person name="Heuer A."/>
            <person name="Rast P."/>
            <person name="Oberbeckmann S."/>
            <person name="Bunk B."/>
            <person name="Jeske O."/>
            <person name="Meyerdierks A."/>
            <person name="Storesund J.E."/>
            <person name="Kallscheuer N."/>
            <person name="Luecker S."/>
            <person name="Lage O.M."/>
            <person name="Pohl T."/>
            <person name="Merkel B.J."/>
            <person name="Hornburger P."/>
            <person name="Mueller R.-W."/>
            <person name="Bruemmer F."/>
            <person name="Labrenz M."/>
            <person name="Spormann A.M."/>
            <person name="Op den Camp H."/>
            <person name="Overmann J."/>
            <person name="Amann R."/>
            <person name="Jetten M.S.M."/>
            <person name="Mascher T."/>
            <person name="Medema M.H."/>
            <person name="Devos D.P."/>
            <person name="Kaster A.-K."/>
            <person name="Ovreas L."/>
            <person name="Rohde M."/>
            <person name="Galperin M.Y."/>
            <person name="Jogler C."/>
        </authorList>
    </citation>
    <scope>NUCLEOTIDE SEQUENCE [LARGE SCALE GENOMIC DNA]</scope>
    <source>
        <strain evidence="15 16">I41</strain>
    </source>
</reference>
<evidence type="ECO:0000256" key="11">
    <source>
        <dbReference type="ARBA" id="ARBA00030128"/>
    </source>
</evidence>
<evidence type="ECO:0000256" key="13">
    <source>
        <dbReference type="HAMAP-Rule" id="MF_00328"/>
    </source>
</evidence>
<evidence type="ECO:0000256" key="10">
    <source>
        <dbReference type="ARBA" id="ARBA00022840"/>
    </source>
</evidence>
<dbReference type="GO" id="GO:0005524">
    <property type="term" value="F:ATP binding"/>
    <property type="evidence" value="ECO:0007669"/>
    <property type="project" value="UniProtKB-UniRule"/>
</dbReference>
<keyword evidence="6 13" id="KW-0963">Cytoplasm</keyword>
<keyword evidence="7 13" id="KW-0808">Transferase</keyword>
<dbReference type="PANTHER" id="PTHR23117:SF13">
    <property type="entry name" value="GUANYLATE KINASE"/>
    <property type="match status" value="1"/>
</dbReference>
<dbReference type="HAMAP" id="MF_00328">
    <property type="entry name" value="Guanylate_kinase"/>
    <property type="match status" value="1"/>
</dbReference>
<evidence type="ECO:0000256" key="7">
    <source>
        <dbReference type="ARBA" id="ARBA00022679"/>
    </source>
</evidence>
<gene>
    <name evidence="13 15" type="primary">gmk</name>
    <name evidence="15" type="ORF">I41_19000</name>
</gene>
<dbReference type="Gene3D" id="3.40.50.300">
    <property type="entry name" value="P-loop containing nucleotide triphosphate hydrolases"/>
    <property type="match status" value="1"/>
</dbReference>